<gene>
    <name evidence="4" type="primary">bamD</name>
    <name evidence="6" type="ORF">EIC27_01140</name>
</gene>
<evidence type="ECO:0000256" key="3">
    <source>
        <dbReference type="ARBA" id="ARBA00023237"/>
    </source>
</evidence>
<dbReference type="GO" id="GO:0051205">
    <property type="term" value="P:protein insertion into membrane"/>
    <property type="evidence" value="ECO:0007669"/>
    <property type="project" value="UniProtKB-UniRule"/>
</dbReference>
<proteinExistence type="inferred from homology"/>
<comment type="caution">
    <text evidence="6">The sequence shown here is derived from an EMBL/GenBank/DDBJ whole genome shotgun (WGS) entry which is preliminary data.</text>
</comment>
<keyword evidence="7" id="KW-1185">Reference proteome</keyword>
<dbReference type="GO" id="GO:0009279">
    <property type="term" value="C:cell outer membrane"/>
    <property type="evidence" value="ECO:0007669"/>
    <property type="project" value="UniProtKB-SubCell"/>
</dbReference>
<feature type="domain" description="Outer membrane lipoprotein BamD-like" evidence="5">
    <location>
        <begin position="31"/>
        <end position="221"/>
    </location>
</feature>
<keyword evidence="1 4" id="KW-0732">Signal</keyword>
<organism evidence="6 7">
    <name type="scientific">Candidatus Aquarickettsia rohweri</name>
    <dbReference type="NCBI Taxonomy" id="2602574"/>
    <lineage>
        <taxon>Bacteria</taxon>
        <taxon>Pseudomonadati</taxon>
        <taxon>Pseudomonadota</taxon>
        <taxon>Alphaproteobacteria</taxon>
        <taxon>Rickettsiales</taxon>
        <taxon>Candidatus Midichloriaceae</taxon>
        <taxon>Candidatus Aquarickettsia</taxon>
    </lineage>
</organism>
<comment type="subcellular location">
    <subcellularLocation>
        <location evidence="4">Cell outer membrane</location>
    </subcellularLocation>
</comment>
<keyword evidence="2 4" id="KW-0472">Membrane</keyword>
<dbReference type="SUPFAM" id="SSF48452">
    <property type="entry name" value="TPR-like"/>
    <property type="match status" value="1"/>
</dbReference>
<reference evidence="7" key="1">
    <citation type="submission" date="2018-11" db="EMBL/GenBank/DDBJ databases">
        <title>Phylogenetic, genomic, and biogeographic characterization of a novel and ubiquitous marine invertebrate-associated Rickettsiales parasite, Candidatus Marinoinvertebrata rohwerii, gen. nov., sp. nov.</title>
        <authorList>
            <person name="Klinges J.G."/>
            <person name="Rosales S.M."/>
            <person name="Mcminds R."/>
            <person name="Shaver E.C."/>
            <person name="Shantz A."/>
            <person name="Peters E.C."/>
            <person name="Burkepile D.E."/>
            <person name="Silliman B.R."/>
            <person name="Vega Thurber R.L."/>
        </authorList>
    </citation>
    <scope>NUCLEOTIDE SEQUENCE [LARGE SCALE GENOMIC DNA]</scope>
    <source>
        <strain evidence="7">a_cerv_44</strain>
    </source>
</reference>
<comment type="subunit">
    <text evidence="4">Part of the Bam complex.</text>
</comment>
<dbReference type="NCBIfam" id="TIGR03302">
    <property type="entry name" value="OM_YfiO"/>
    <property type="match status" value="1"/>
</dbReference>
<evidence type="ECO:0000256" key="4">
    <source>
        <dbReference type="HAMAP-Rule" id="MF_00922"/>
    </source>
</evidence>
<protein>
    <recommendedName>
        <fullName evidence="4">Outer membrane protein assembly factor BamD</fullName>
    </recommendedName>
</protein>
<evidence type="ECO:0000313" key="7">
    <source>
        <dbReference type="Proteomes" id="UP000279470"/>
    </source>
</evidence>
<dbReference type="HAMAP" id="MF_00922">
    <property type="entry name" value="OM_assembly_BamD"/>
    <property type="match status" value="1"/>
</dbReference>
<dbReference type="Proteomes" id="UP000279470">
    <property type="component" value="Unassembled WGS sequence"/>
</dbReference>
<dbReference type="Gene3D" id="1.25.40.10">
    <property type="entry name" value="Tetratricopeptide repeat domain"/>
    <property type="match status" value="1"/>
</dbReference>
<dbReference type="CDD" id="cd15830">
    <property type="entry name" value="BamD"/>
    <property type="match status" value="1"/>
</dbReference>
<comment type="similarity">
    <text evidence="4">Belongs to the BamD family.</text>
</comment>
<dbReference type="OrthoDB" id="9804044at2"/>
<dbReference type="RefSeq" id="WP_126044327.1">
    <property type="nucleotide sequence ID" value="NZ_RXFM01000009.1"/>
</dbReference>
<evidence type="ECO:0000259" key="5">
    <source>
        <dbReference type="Pfam" id="PF13525"/>
    </source>
</evidence>
<name>A0A3S0AC59_9RICK</name>
<accession>A0A3S0AC59</accession>
<evidence type="ECO:0000256" key="1">
    <source>
        <dbReference type="ARBA" id="ARBA00022729"/>
    </source>
</evidence>
<dbReference type="Pfam" id="PF13525">
    <property type="entry name" value="YfiO"/>
    <property type="match status" value="1"/>
</dbReference>
<comment type="function">
    <text evidence="4">Part of the outer membrane protein assembly complex, which is involved in assembly and insertion of beta-barrel proteins into the outer membrane.</text>
</comment>
<dbReference type="InterPro" id="IPR039565">
    <property type="entry name" value="BamD-like"/>
</dbReference>
<sequence>MKIFKFGVVALFILLNGCSSKKSDIEYKTISEYELFEQGKKEVQSGNFKEAVKTLTKLENEYPASDNYSDTLVLKAYSYYANDKYTDAILTVDDFLHQFPINKNTSYMYFIKGMSYYNQIMDIGRDQEFTLNAKKEFEILVNLFPGSKYANDAKWKLEYIDNILAGKEMDIGRFYLRIHKPISSVNRFKNVVDNYQTTIFIPEALYRLVEVYYILGIKEEAIRYASVLGYNYPNSTWYKKSYQLLTLKSKKSK</sequence>
<dbReference type="InterPro" id="IPR017689">
    <property type="entry name" value="BamD"/>
</dbReference>
<dbReference type="EMBL" id="RXFM01000009">
    <property type="protein sequence ID" value="RST71096.1"/>
    <property type="molecule type" value="Genomic_DNA"/>
</dbReference>
<dbReference type="InterPro" id="IPR011990">
    <property type="entry name" value="TPR-like_helical_dom_sf"/>
</dbReference>
<evidence type="ECO:0000256" key="2">
    <source>
        <dbReference type="ARBA" id="ARBA00023136"/>
    </source>
</evidence>
<keyword evidence="3 4" id="KW-0998">Cell outer membrane</keyword>
<evidence type="ECO:0000313" key="6">
    <source>
        <dbReference type="EMBL" id="RST71096.1"/>
    </source>
</evidence>
<dbReference type="AlphaFoldDB" id="A0A3S0AC59"/>
<dbReference type="GO" id="GO:0043165">
    <property type="term" value="P:Gram-negative-bacterium-type cell outer membrane assembly"/>
    <property type="evidence" value="ECO:0007669"/>
    <property type="project" value="UniProtKB-UniRule"/>
</dbReference>